<proteinExistence type="inferred from homology"/>
<evidence type="ECO:0000256" key="6">
    <source>
        <dbReference type="PIRSR" id="PIRSR001123-2"/>
    </source>
</evidence>
<dbReference type="GO" id="GO:0004177">
    <property type="term" value="F:aminopeptidase activity"/>
    <property type="evidence" value="ECO:0007669"/>
    <property type="project" value="UniProtKB-UniRule"/>
</dbReference>
<dbReference type="SUPFAM" id="SSF55031">
    <property type="entry name" value="Bacterial exopeptidase dimerisation domain"/>
    <property type="match status" value="1"/>
</dbReference>
<organism evidence="8 9">
    <name type="scientific">Candidatus Schekmanbacteria bacterium RBG_13_48_7</name>
    <dbReference type="NCBI Taxonomy" id="1817878"/>
    <lineage>
        <taxon>Bacteria</taxon>
        <taxon>Candidatus Schekmaniibacteriota</taxon>
    </lineage>
</organism>
<dbReference type="InterPro" id="IPR011650">
    <property type="entry name" value="Peptidase_M20_dimer"/>
</dbReference>
<accession>A0A1F7RM79</accession>
<evidence type="ECO:0000256" key="3">
    <source>
        <dbReference type="ARBA" id="ARBA00022801"/>
    </source>
</evidence>
<comment type="similarity">
    <text evidence="5">Belongs to the peptidase M42 family.</text>
</comment>
<keyword evidence="3" id="KW-0378">Hydrolase</keyword>
<dbReference type="AlphaFoldDB" id="A0A1F7RM79"/>
<comment type="cofactor">
    <cofactor evidence="1">
        <name>Zn(2+)</name>
        <dbReference type="ChEBI" id="CHEBI:29105"/>
    </cofactor>
</comment>
<dbReference type="Gene3D" id="3.30.70.360">
    <property type="match status" value="1"/>
</dbReference>
<dbReference type="EMBL" id="MGDD01000310">
    <property type="protein sequence ID" value="OGL42672.1"/>
    <property type="molecule type" value="Genomic_DNA"/>
</dbReference>
<protein>
    <recommendedName>
        <fullName evidence="7">Peptidase M20 dimerisation domain-containing protein</fullName>
    </recommendedName>
</protein>
<dbReference type="Proteomes" id="UP000179266">
    <property type="component" value="Unassembled WGS sequence"/>
</dbReference>
<feature type="domain" description="Peptidase M20 dimerisation" evidence="7">
    <location>
        <begin position="180"/>
        <end position="261"/>
    </location>
</feature>
<dbReference type="InterPro" id="IPR010162">
    <property type="entry name" value="PepT-like"/>
</dbReference>
<evidence type="ECO:0000256" key="4">
    <source>
        <dbReference type="ARBA" id="ARBA00022833"/>
    </source>
</evidence>
<sequence length="377" mass="40577">MVNKERLLSQFLELVEIDSVSFSEGKIASRITSILTNHGAQVVQDNAGEKIKGDCGNLIAKFQGTLSKYPFLLNAHLDTVQSTSGMKPSVVDDIIKSDGSTILGADDKSGVAVILEAINILKEKNIPHPPLEVVFTVAEEQGLMGAANLNYSLLTAKEGISVDSGNIEQFVISAPSKSKIKFIVHGLGAHAGAEPEKGIHAIRIAADAVSKMNLGIINEITTANIGSFISSFSTNIIPDKVEIEGEVRSSNDFALHAQLDHMIECFLNATIGIYAIRDKKKIKPRIEYRIDHKYDAFTLAEDEEICLAAFDAARKMGLKPQLVSGMGGTDANHFNNHGIKVLLMGTGIVDAHSKDESIALSDMVKSAELLIQILSSL</sequence>
<dbReference type="PIRSF" id="PIRSF001123">
    <property type="entry name" value="PepA_GA"/>
    <property type="match status" value="1"/>
</dbReference>
<dbReference type="Pfam" id="PF07687">
    <property type="entry name" value="M20_dimer"/>
    <property type="match status" value="1"/>
</dbReference>
<comment type="caution">
    <text evidence="8">The sequence shown here is derived from an EMBL/GenBank/DDBJ whole genome shotgun (WGS) entry which is preliminary data.</text>
</comment>
<evidence type="ECO:0000256" key="5">
    <source>
        <dbReference type="PIRNR" id="PIRNR001123"/>
    </source>
</evidence>
<feature type="binding site" evidence="6">
    <location>
        <position position="352"/>
    </location>
    <ligand>
        <name>Zn(2+)</name>
        <dbReference type="ChEBI" id="CHEBI:29105"/>
        <label>2</label>
    </ligand>
</feature>
<dbReference type="SUPFAM" id="SSF53187">
    <property type="entry name" value="Zn-dependent exopeptidases"/>
    <property type="match status" value="1"/>
</dbReference>
<dbReference type="InterPro" id="IPR008007">
    <property type="entry name" value="Peptidase_M42"/>
</dbReference>
<dbReference type="Gene3D" id="3.40.630.10">
    <property type="entry name" value="Zn peptidases"/>
    <property type="match status" value="1"/>
</dbReference>
<dbReference type="NCBIfam" id="TIGR01883">
    <property type="entry name" value="PepT-like"/>
    <property type="match status" value="1"/>
</dbReference>
<keyword evidence="4" id="KW-0862">Zinc</keyword>
<evidence type="ECO:0000256" key="1">
    <source>
        <dbReference type="ARBA" id="ARBA00001947"/>
    </source>
</evidence>
<dbReference type="PANTHER" id="PTHR42994">
    <property type="entry name" value="PEPTIDASE T"/>
    <property type="match status" value="1"/>
</dbReference>
<gene>
    <name evidence="8" type="ORF">A2161_06960</name>
</gene>
<comment type="cofactor">
    <cofactor evidence="6">
        <name>a divalent metal cation</name>
        <dbReference type="ChEBI" id="CHEBI:60240"/>
    </cofactor>
    <text evidence="6">Binds 2 divalent metal cations per subunit.</text>
</comment>
<keyword evidence="2 6" id="KW-0479">Metal-binding</keyword>
<evidence type="ECO:0000259" key="7">
    <source>
        <dbReference type="Pfam" id="PF07687"/>
    </source>
</evidence>
<evidence type="ECO:0000256" key="2">
    <source>
        <dbReference type="ARBA" id="ARBA00022723"/>
    </source>
</evidence>
<evidence type="ECO:0000313" key="9">
    <source>
        <dbReference type="Proteomes" id="UP000179266"/>
    </source>
</evidence>
<evidence type="ECO:0000313" key="8">
    <source>
        <dbReference type="EMBL" id="OGL42672.1"/>
    </source>
</evidence>
<dbReference type="Pfam" id="PF01546">
    <property type="entry name" value="Peptidase_M20"/>
    <property type="match status" value="1"/>
</dbReference>
<name>A0A1F7RM79_9BACT</name>
<dbReference type="GO" id="GO:0046872">
    <property type="term" value="F:metal ion binding"/>
    <property type="evidence" value="ECO:0007669"/>
    <property type="project" value="UniProtKB-UniRule"/>
</dbReference>
<dbReference type="InterPro" id="IPR036264">
    <property type="entry name" value="Bact_exopeptidase_dim_dom"/>
</dbReference>
<reference evidence="8 9" key="1">
    <citation type="journal article" date="2016" name="Nat. Commun.">
        <title>Thousands of microbial genomes shed light on interconnected biogeochemical processes in an aquifer system.</title>
        <authorList>
            <person name="Anantharaman K."/>
            <person name="Brown C.T."/>
            <person name="Hug L.A."/>
            <person name="Sharon I."/>
            <person name="Castelle C.J."/>
            <person name="Probst A.J."/>
            <person name="Thomas B.C."/>
            <person name="Singh A."/>
            <person name="Wilkins M.J."/>
            <person name="Karaoz U."/>
            <person name="Brodie E.L."/>
            <person name="Williams K.H."/>
            <person name="Hubbard S.S."/>
            <person name="Banfield J.F."/>
        </authorList>
    </citation>
    <scope>NUCLEOTIDE SEQUENCE [LARGE SCALE GENOMIC DNA]</scope>
</reference>
<dbReference type="PANTHER" id="PTHR42994:SF2">
    <property type="entry name" value="PEPTIDASE"/>
    <property type="match status" value="1"/>
</dbReference>
<dbReference type="InterPro" id="IPR002933">
    <property type="entry name" value="Peptidase_M20"/>
</dbReference>